<dbReference type="InterPro" id="IPR050546">
    <property type="entry name" value="Glycosyl_Hydrlase_16"/>
</dbReference>
<evidence type="ECO:0000313" key="4">
    <source>
        <dbReference type="EMBL" id="TWT90487.1"/>
    </source>
</evidence>
<feature type="domain" description="GH16" evidence="3">
    <location>
        <begin position="29"/>
        <end position="295"/>
    </location>
</feature>
<dbReference type="SUPFAM" id="SSF49899">
    <property type="entry name" value="Concanavalin A-like lectins/glucanases"/>
    <property type="match status" value="1"/>
</dbReference>
<feature type="signal peptide" evidence="2">
    <location>
        <begin position="1"/>
        <end position="32"/>
    </location>
</feature>
<feature type="chain" id="PRO_5023044939" evidence="2">
    <location>
        <begin position="33"/>
        <end position="298"/>
    </location>
</feature>
<dbReference type="Pfam" id="PF00722">
    <property type="entry name" value="Glyco_hydro_16"/>
    <property type="match status" value="1"/>
</dbReference>
<comment type="caution">
    <text evidence="4">The sequence shown here is derived from an EMBL/GenBank/DDBJ whole genome shotgun (WGS) entry which is preliminary data.</text>
</comment>
<dbReference type="InterPro" id="IPR000757">
    <property type="entry name" value="Beta-glucanase-like"/>
</dbReference>
<dbReference type="InterPro" id="IPR013320">
    <property type="entry name" value="ConA-like_dom_sf"/>
</dbReference>
<protein>
    <submittedName>
        <fullName evidence="4">Beta-glucanase</fullName>
        <ecNumber evidence="4">3.2.1.73</ecNumber>
    </submittedName>
</protein>
<dbReference type="Proteomes" id="UP000315440">
    <property type="component" value="Unassembled WGS sequence"/>
</dbReference>
<dbReference type="Gene3D" id="2.60.120.200">
    <property type="match status" value="1"/>
</dbReference>
<dbReference type="PANTHER" id="PTHR10963:SF55">
    <property type="entry name" value="GLYCOSIDE HYDROLASE FAMILY 16 PROTEIN"/>
    <property type="match status" value="1"/>
</dbReference>
<dbReference type="CDD" id="cd08023">
    <property type="entry name" value="GH16_laminarinase_like"/>
    <property type="match status" value="1"/>
</dbReference>
<dbReference type="EMBL" id="SJPQ01000001">
    <property type="protein sequence ID" value="TWT90487.1"/>
    <property type="molecule type" value="Genomic_DNA"/>
</dbReference>
<keyword evidence="4" id="KW-0378">Hydrolase</keyword>
<dbReference type="PROSITE" id="PS51762">
    <property type="entry name" value="GH16_2"/>
    <property type="match status" value="1"/>
</dbReference>
<proteinExistence type="inferred from homology"/>
<name>A0A5C5ZTU0_9BACT</name>
<evidence type="ECO:0000313" key="5">
    <source>
        <dbReference type="Proteomes" id="UP000315440"/>
    </source>
</evidence>
<accession>A0A5C5ZTU0</accession>
<evidence type="ECO:0000256" key="2">
    <source>
        <dbReference type="SAM" id="SignalP"/>
    </source>
</evidence>
<keyword evidence="5" id="KW-1185">Reference proteome</keyword>
<keyword evidence="4" id="KW-0326">Glycosidase</keyword>
<dbReference type="PANTHER" id="PTHR10963">
    <property type="entry name" value="GLYCOSYL HYDROLASE-RELATED"/>
    <property type="match status" value="1"/>
</dbReference>
<organism evidence="4 5">
    <name type="scientific">Pseudobythopirellula maris</name>
    <dbReference type="NCBI Taxonomy" id="2527991"/>
    <lineage>
        <taxon>Bacteria</taxon>
        <taxon>Pseudomonadati</taxon>
        <taxon>Planctomycetota</taxon>
        <taxon>Planctomycetia</taxon>
        <taxon>Pirellulales</taxon>
        <taxon>Lacipirellulaceae</taxon>
        <taxon>Pseudobythopirellula</taxon>
    </lineage>
</organism>
<gene>
    <name evidence="4" type="primary">bglA_1</name>
    <name evidence="4" type="ORF">Mal64_08780</name>
</gene>
<evidence type="ECO:0000256" key="1">
    <source>
        <dbReference type="ARBA" id="ARBA00006865"/>
    </source>
</evidence>
<dbReference type="AlphaFoldDB" id="A0A5C5ZTU0"/>
<comment type="similarity">
    <text evidence="1">Belongs to the glycosyl hydrolase 16 family.</text>
</comment>
<dbReference type="RefSeq" id="WP_231993580.1">
    <property type="nucleotide sequence ID" value="NZ_SJPQ01000001.1"/>
</dbReference>
<evidence type="ECO:0000259" key="3">
    <source>
        <dbReference type="PROSITE" id="PS51762"/>
    </source>
</evidence>
<dbReference type="EC" id="3.2.1.73" evidence="4"/>
<dbReference type="GO" id="GO:0005975">
    <property type="term" value="P:carbohydrate metabolic process"/>
    <property type="evidence" value="ECO:0007669"/>
    <property type="project" value="InterPro"/>
</dbReference>
<reference evidence="4 5" key="1">
    <citation type="submission" date="2019-02" db="EMBL/GenBank/DDBJ databases">
        <title>Deep-cultivation of Planctomycetes and their phenomic and genomic characterization uncovers novel biology.</title>
        <authorList>
            <person name="Wiegand S."/>
            <person name="Jogler M."/>
            <person name="Boedeker C."/>
            <person name="Pinto D."/>
            <person name="Vollmers J."/>
            <person name="Rivas-Marin E."/>
            <person name="Kohn T."/>
            <person name="Peeters S.H."/>
            <person name="Heuer A."/>
            <person name="Rast P."/>
            <person name="Oberbeckmann S."/>
            <person name="Bunk B."/>
            <person name="Jeske O."/>
            <person name="Meyerdierks A."/>
            <person name="Storesund J.E."/>
            <person name="Kallscheuer N."/>
            <person name="Luecker S."/>
            <person name="Lage O.M."/>
            <person name="Pohl T."/>
            <person name="Merkel B.J."/>
            <person name="Hornburger P."/>
            <person name="Mueller R.-W."/>
            <person name="Bruemmer F."/>
            <person name="Labrenz M."/>
            <person name="Spormann A.M."/>
            <person name="Op Den Camp H."/>
            <person name="Overmann J."/>
            <person name="Amann R."/>
            <person name="Jetten M.S.M."/>
            <person name="Mascher T."/>
            <person name="Medema M.H."/>
            <person name="Devos D.P."/>
            <person name="Kaster A.-K."/>
            <person name="Ovreas L."/>
            <person name="Rohde M."/>
            <person name="Galperin M.Y."/>
            <person name="Jogler C."/>
        </authorList>
    </citation>
    <scope>NUCLEOTIDE SEQUENCE [LARGE SCALE GENOMIC DNA]</scope>
    <source>
        <strain evidence="4 5">Mal64</strain>
    </source>
</reference>
<keyword evidence="2" id="KW-0732">Signal</keyword>
<sequence length="298" mass="33659" precursor="true">MNRNRLPASRVIALLGALATAALLASASAAWATAPQQDENLRLLWSDEFDTDGSPDPQHWGCERGFVRNRELQWYQPDNARCEDGVLVIEARRERVPNPGHDPEASSRQRRWAARRSHAEYSSASLTTRGKHAWRYGRLEVKAKIDAQPGMWPAIWTLGESGHWPACGEIDLMEYYRGEILANAAWRGERPRVVWDESRLPIEELGAGWADRFHVWRMDWDAESIRLSVDDRLLNEIRVSDADGGGESGQNPFSQPHYLILNLAVGGTNGGDPSGSRFPSRYSIDYVRVYQQLPAVDR</sequence>
<dbReference type="GO" id="GO:0042972">
    <property type="term" value="F:licheninase activity"/>
    <property type="evidence" value="ECO:0007669"/>
    <property type="project" value="UniProtKB-EC"/>
</dbReference>